<dbReference type="EMBL" id="NPIC01000003">
    <property type="protein sequence ID" value="RDL38036.1"/>
    <property type="molecule type" value="Genomic_DNA"/>
</dbReference>
<comment type="caution">
    <text evidence="1">The sequence shown here is derived from an EMBL/GenBank/DDBJ whole genome shotgun (WGS) entry which is preliminary data.</text>
</comment>
<dbReference type="Proteomes" id="UP000254866">
    <property type="component" value="Unassembled WGS sequence"/>
</dbReference>
<organism evidence="1 2">
    <name type="scientific">Venustampulla echinocandica</name>
    <dbReference type="NCBI Taxonomy" id="2656787"/>
    <lineage>
        <taxon>Eukaryota</taxon>
        <taxon>Fungi</taxon>
        <taxon>Dikarya</taxon>
        <taxon>Ascomycota</taxon>
        <taxon>Pezizomycotina</taxon>
        <taxon>Leotiomycetes</taxon>
        <taxon>Helotiales</taxon>
        <taxon>Pleuroascaceae</taxon>
        <taxon>Venustampulla</taxon>
    </lineage>
</organism>
<keyword evidence="2" id="KW-1185">Reference proteome</keyword>
<reference evidence="1 2" key="1">
    <citation type="journal article" date="2018" name="IMA Fungus">
        <title>IMA Genome-F 9: Draft genome sequence of Annulohypoxylon stygium, Aspergillus mulundensis, Berkeleyomyces basicola (syn. Thielaviopsis basicola), Ceratocystis smalleyi, two Cercospora beticola strains, Coleophoma cylindrospora, Fusarium fracticaudum, Phialophora cf. hyalina, and Morchella septimelata.</title>
        <authorList>
            <person name="Wingfield B.D."/>
            <person name="Bills G.F."/>
            <person name="Dong Y."/>
            <person name="Huang W."/>
            <person name="Nel W.J."/>
            <person name="Swalarsk-Parry B.S."/>
            <person name="Vaghefi N."/>
            <person name="Wilken P.M."/>
            <person name="An Z."/>
            <person name="de Beer Z.W."/>
            <person name="De Vos L."/>
            <person name="Chen L."/>
            <person name="Duong T.A."/>
            <person name="Gao Y."/>
            <person name="Hammerbacher A."/>
            <person name="Kikkert J.R."/>
            <person name="Li Y."/>
            <person name="Li H."/>
            <person name="Li K."/>
            <person name="Li Q."/>
            <person name="Liu X."/>
            <person name="Ma X."/>
            <person name="Naidoo K."/>
            <person name="Pethybridge S.J."/>
            <person name="Sun J."/>
            <person name="Steenkamp E.T."/>
            <person name="van der Nest M.A."/>
            <person name="van Wyk S."/>
            <person name="Wingfield M.J."/>
            <person name="Xiong C."/>
            <person name="Yue Q."/>
            <person name="Zhang X."/>
        </authorList>
    </citation>
    <scope>NUCLEOTIDE SEQUENCE [LARGE SCALE GENOMIC DNA]</scope>
    <source>
        <strain evidence="1 2">BP 5553</strain>
    </source>
</reference>
<proteinExistence type="predicted"/>
<gene>
    <name evidence="1" type="ORF">BP5553_05469</name>
</gene>
<protein>
    <submittedName>
        <fullName evidence="1">Uncharacterized protein</fullName>
    </submittedName>
</protein>
<dbReference type="RefSeq" id="XP_031870692.1">
    <property type="nucleotide sequence ID" value="XM_032014092.1"/>
</dbReference>
<dbReference type="GeneID" id="43598318"/>
<evidence type="ECO:0000313" key="1">
    <source>
        <dbReference type="EMBL" id="RDL38036.1"/>
    </source>
</evidence>
<evidence type="ECO:0000313" key="2">
    <source>
        <dbReference type="Proteomes" id="UP000254866"/>
    </source>
</evidence>
<sequence>MDTFRYIKAVNRPEINTHRTVHVPVGGPALSKQADSPQAEVMPQGLYTIDEGDPAGDRVNILSIPQHQEFVEWEKKDARQRQGPDSLVILSTSELKLLNTTIVKKIEVMPPYISPPNTPTSADQGQYLDEETKQQIKNAKGLDLLNLLRSQPAWHAVSITNDPALFNARDNLSDYYHMPVIEDPRADEDDLDLCNLSISSASDSILSDSDEITLNPPRRMSHPQSIILYLFGKGQSEWDIAKILGFFEEKFFEVSSTCVYKDIIIPAHWDLNDRIVAKLKEVCVPEENLHPWWEGEFDKQGLRIPKCFRALQRLARARPITIMVEETVEEYLYYRLATGE</sequence>
<dbReference type="AlphaFoldDB" id="A0A370TR81"/>
<name>A0A370TR81_9HELO</name>
<accession>A0A370TR81</accession>